<dbReference type="AlphaFoldDB" id="A0A9W9XVE6"/>
<sequence>MGQNNLEEMAIESPAHELLQHVVVEGLNSSGELADTPEETEGIVDSKQSLISIYSPTTRRYIPSRYFESPSTVSSSGEQIFGNF</sequence>
<dbReference type="EMBL" id="JAPWDS010000003">
    <property type="protein sequence ID" value="KAJ5503894.1"/>
    <property type="molecule type" value="Genomic_DNA"/>
</dbReference>
<gene>
    <name evidence="1" type="ORF">N7463_006768</name>
</gene>
<protein>
    <submittedName>
        <fullName evidence="1">Uncharacterized protein</fullName>
    </submittedName>
</protein>
<comment type="caution">
    <text evidence="1">The sequence shown here is derived from an EMBL/GenBank/DDBJ whole genome shotgun (WGS) entry which is preliminary data.</text>
</comment>
<dbReference type="Proteomes" id="UP001149954">
    <property type="component" value="Unassembled WGS sequence"/>
</dbReference>
<reference evidence="1" key="1">
    <citation type="submission" date="2022-12" db="EMBL/GenBank/DDBJ databases">
        <authorList>
            <person name="Petersen C."/>
        </authorList>
    </citation>
    <scope>NUCLEOTIDE SEQUENCE</scope>
    <source>
        <strain evidence="1">IBT 29495</strain>
    </source>
</reference>
<evidence type="ECO:0000313" key="1">
    <source>
        <dbReference type="EMBL" id="KAJ5503894.1"/>
    </source>
</evidence>
<keyword evidence="2" id="KW-1185">Reference proteome</keyword>
<reference evidence="1" key="2">
    <citation type="journal article" date="2023" name="IMA Fungus">
        <title>Comparative genomic study of the Penicillium genus elucidates a diverse pangenome and 15 lateral gene transfer events.</title>
        <authorList>
            <person name="Petersen C."/>
            <person name="Sorensen T."/>
            <person name="Nielsen M.R."/>
            <person name="Sondergaard T.E."/>
            <person name="Sorensen J.L."/>
            <person name="Fitzpatrick D.A."/>
            <person name="Frisvad J.C."/>
            <person name="Nielsen K.L."/>
        </authorList>
    </citation>
    <scope>NUCLEOTIDE SEQUENCE</scope>
    <source>
        <strain evidence="1">IBT 29495</strain>
    </source>
</reference>
<name>A0A9W9XVE6_9EURO</name>
<evidence type="ECO:0000313" key="2">
    <source>
        <dbReference type="Proteomes" id="UP001149954"/>
    </source>
</evidence>
<accession>A0A9W9XVE6</accession>
<organism evidence="1 2">
    <name type="scientific">Penicillium fimorum</name>
    <dbReference type="NCBI Taxonomy" id="1882269"/>
    <lineage>
        <taxon>Eukaryota</taxon>
        <taxon>Fungi</taxon>
        <taxon>Dikarya</taxon>
        <taxon>Ascomycota</taxon>
        <taxon>Pezizomycotina</taxon>
        <taxon>Eurotiomycetes</taxon>
        <taxon>Eurotiomycetidae</taxon>
        <taxon>Eurotiales</taxon>
        <taxon>Aspergillaceae</taxon>
        <taxon>Penicillium</taxon>
    </lineage>
</organism>
<proteinExistence type="predicted"/>